<dbReference type="InterPro" id="IPR001447">
    <property type="entry name" value="Arylamine_N-AcTrfase"/>
</dbReference>
<dbReference type="Pfam" id="PF00797">
    <property type="entry name" value="Acetyltransf_2"/>
    <property type="match status" value="1"/>
</dbReference>
<dbReference type="SUPFAM" id="SSF54001">
    <property type="entry name" value="Cysteine proteinases"/>
    <property type="match status" value="1"/>
</dbReference>
<proteinExistence type="inferred from homology"/>
<reference evidence="4 5" key="1">
    <citation type="journal article" date="2018" name="Sci. Rep.">
        <title>Genomic signatures of local adaptation to the degree of environmental predictability in rotifers.</title>
        <authorList>
            <person name="Franch-Gras L."/>
            <person name="Hahn C."/>
            <person name="Garcia-Roger E.M."/>
            <person name="Carmona M.J."/>
            <person name="Serra M."/>
            <person name="Gomez A."/>
        </authorList>
    </citation>
    <scope>NUCLEOTIDE SEQUENCE [LARGE SCALE GENOMIC DNA]</scope>
    <source>
        <strain evidence="4">HYR1</strain>
    </source>
</reference>
<keyword evidence="3" id="KW-0012">Acyltransferase</keyword>
<evidence type="ECO:0000256" key="3">
    <source>
        <dbReference type="RuleBase" id="RU003452"/>
    </source>
</evidence>
<dbReference type="PANTHER" id="PTHR11786">
    <property type="entry name" value="N-HYDROXYARYLAMINE O-ACETYLTRANSFERASE"/>
    <property type="match status" value="1"/>
</dbReference>
<dbReference type="OrthoDB" id="10260017at2759"/>
<dbReference type="PRINTS" id="PR01543">
    <property type="entry name" value="ANATRNSFRASE"/>
</dbReference>
<keyword evidence="3" id="KW-0808">Transferase</keyword>
<name>A0A3M7S8T9_BRAPC</name>
<organism evidence="4 5">
    <name type="scientific">Brachionus plicatilis</name>
    <name type="common">Marine rotifer</name>
    <name type="synonym">Brachionus muelleri</name>
    <dbReference type="NCBI Taxonomy" id="10195"/>
    <lineage>
        <taxon>Eukaryota</taxon>
        <taxon>Metazoa</taxon>
        <taxon>Spiralia</taxon>
        <taxon>Gnathifera</taxon>
        <taxon>Rotifera</taxon>
        <taxon>Eurotatoria</taxon>
        <taxon>Monogononta</taxon>
        <taxon>Pseudotrocha</taxon>
        <taxon>Ploima</taxon>
        <taxon>Brachionidae</taxon>
        <taxon>Brachionus</taxon>
    </lineage>
</organism>
<dbReference type="AlphaFoldDB" id="A0A3M7S8T9"/>
<evidence type="ECO:0000256" key="2">
    <source>
        <dbReference type="ARBA" id="ARBA00012701"/>
    </source>
</evidence>
<evidence type="ECO:0000313" key="4">
    <source>
        <dbReference type="EMBL" id="RNA32067.1"/>
    </source>
</evidence>
<accession>A0A3M7S8T9</accession>
<dbReference type="STRING" id="10195.A0A3M7S8T9"/>
<dbReference type="InterPro" id="IPR053710">
    <property type="entry name" value="Arylamine_NAT_domain_sf"/>
</dbReference>
<dbReference type="Gene3D" id="3.30.2140.20">
    <property type="match status" value="1"/>
</dbReference>
<comment type="similarity">
    <text evidence="1 3">Belongs to the arylamine N-acetyltransferase family.</text>
</comment>
<gene>
    <name evidence="4" type="ORF">BpHYR1_011159</name>
</gene>
<dbReference type="EC" id="2.3.1.5" evidence="2"/>
<evidence type="ECO:0000256" key="1">
    <source>
        <dbReference type="ARBA" id="ARBA00006547"/>
    </source>
</evidence>
<dbReference type="Proteomes" id="UP000276133">
    <property type="component" value="Unassembled WGS sequence"/>
</dbReference>
<dbReference type="InterPro" id="IPR038765">
    <property type="entry name" value="Papain-like_cys_pep_sf"/>
</dbReference>
<protein>
    <recommendedName>
        <fullName evidence="2">arylamine N-acetyltransferase</fullName>
        <ecNumber evidence="2">2.3.1.5</ecNumber>
    </recommendedName>
</protein>
<keyword evidence="5" id="KW-1185">Reference proteome</keyword>
<evidence type="ECO:0000313" key="5">
    <source>
        <dbReference type="Proteomes" id="UP000276133"/>
    </source>
</evidence>
<comment type="caution">
    <text evidence="4">The sequence shown here is derived from an EMBL/GenBank/DDBJ whole genome shotgun (WGS) entry which is preliminary data.</text>
</comment>
<dbReference type="GO" id="GO:0004060">
    <property type="term" value="F:arylamine N-acetyltransferase activity"/>
    <property type="evidence" value="ECO:0007669"/>
    <property type="project" value="UniProtKB-EC"/>
</dbReference>
<dbReference type="EMBL" id="REGN01001855">
    <property type="protein sequence ID" value="RNA32067.1"/>
    <property type="molecule type" value="Genomic_DNA"/>
</dbReference>
<sequence>MDIEKYLQKINCSHAKEVNLKNLTTLQTSHLRKIAFENFDMHMNKPIEFSLQKTYDRIVNKDRGGFCIQLNSLFSWLLKNLGYHVYLVPCYFYNQTLNDYFRLPIHVILIVHLENRKYYVDVGTSRIVVEPIELSVEKIQNRIYGSYKFRFVDEKYELERKAPSPNADWVPLIKFKLEPKELEYFKEMNDYVQTEEHPTIFYRSFAALNIPNGIRYLTGSRFTQIEYGEHLEETRIDTILSIDEVRLCIKEKFGLIIDNIECFVPVDNLNIYFESLKEKNHNNIDKINNLGNEEENKIFFGKN</sequence>
<dbReference type="PANTHER" id="PTHR11786:SF0">
    <property type="entry name" value="ARYLAMINE N-ACETYLTRANSFERASE 4-RELATED"/>
    <property type="match status" value="1"/>
</dbReference>